<comment type="subcellular location">
    <subcellularLocation>
        <location evidence="1">Cell membrane</location>
        <topology evidence="1">Multi-pass membrane protein</topology>
    </subcellularLocation>
</comment>
<gene>
    <name evidence="8" type="ORF">ACFOZY_07880</name>
</gene>
<name>A0ABV8X5C0_9LACT</name>
<dbReference type="InterPro" id="IPR010432">
    <property type="entry name" value="RDD"/>
</dbReference>
<feature type="domain" description="RDD" evidence="7">
    <location>
        <begin position="6"/>
        <end position="127"/>
    </location>
</feature>
<evidence type="ECO:0000256" key="6">
    <source>
        <dbReference type="SAM" id="Phobius"/>
    </source>
</evidence>
<dbReference type="PANTHER" id="PTHR36115:SF9">
    <property type="entry name" value="LMO1584 PROTEIN"/>
    <property type="match status" value="1"/>
</dbReference>
<feature type="transmembrane region" description="Helical" evidence="6">
    <location>
        <begin position="46"/>
        <end position="65"/>
    </location>
</feature>
<keyword evidence="5 6" id="KW-0472">Membrane</keyword>
<evidence type="ECO:0000313" key="9">
    <source>
        <dbReference type="Proteomes" id="UP001595817"/>
    </source>
</evidence>
<evidence type="ECO:0000256" key="2">
    <source>
        <dbReference type="ARBA" id="ARBA00022475"/>
    </source>
</evidence>
<comment type="caution">
    <text evidence="8">The sequence shown here is derived from an EMBL/GenBank/DDBJ whole genome shotgun (WGS) entry which is preliminary data.</text>
</comment>
<organism evidence="8 9">
    <name type="scientific">Chungangia koreensis</name>
    <dbReference type="NCBI Taxonomy" id="752657"/>
    <lineage>
        <taxon>Bacteria</taxon>
        <taxon>Bacillati</taxon>
        <taxon>Bacillota</taxon>
        <taxon>Bacilli</taxon>
        <taxon>Lactobacillales</taxon>
        <taxon>Chungangia</taxon>
    </lineage>
</organism>
<evidence type="ECO:0000256" key="4">
    <source>
        <dbReference type="ARBA" id="ARBA00022989"/>
    </source>
</evidence>
<keyword evidence="2" id="KW-1003">Cell membrane</keyword>
<dbReference type="Pfam" id="PF06271">
    <property type="entry name" value="RDD"/>
    <property type="match status" value="1"/>
</dbReference>
<keyword evidence="9" id="KW-1185">Reference proteome</keyword>
<dbReference type="EMBL" id="JBHSEC010000014">
    <property type="protein sequence ID" value="MFC4410339.1"/>
    <property type="molecule type" value="Genomic_DNA"/>
</dbReference>
<protein>
    <submittedName>
        <fullName evidence="8">RDD family protein</fullName>
    </submittedName>
</protein>
<evidence type="ECO:0000256" key="1">
    <source>
        <dbReference type="ARBA" id="ARBA00004651"/>
    </source>
</evidence>
<feature type="transmembrane region" description="Helical" evidence="6">
    <location>
        <begin position="86"/>
        <end position="114"/>
    </location>
</feature>
<keyword evidence="3 6" id="KW-0812">Transmembrane</keyword>
<dbReference type="PANTHER" id="PTHR36115">
    <property type="entry name" value="PROLINE-RICH ANTIGEN HOMOLOG-RELATED"/>
    <property type="match status" value="1"/>
</dbReference>
<sequence length="134" mass="14662">MEEVRTAGFWVRLGAGLLDGLIVGLPLVLVSYLFTGTTEETPITSIGNLLYLLIVPVIWSGYTIGKRIVGVRIVRMDGGKIGIGTMLLRTLAAGILYWATFGVLVIVSVLMVVLRDDKRAIHDFIAKTKVIYVK</sequence>
<dbReference type="Proteomes" id="UP001595817">
    <property type="component" value="Unassembled WGS sequence"/>
</dbReference>
<evidence type="ECO:0000256" key="5">
    <source>
        <dbReference type="ARBA" id="ARBA00023136"/>
    </source>
</evidence>
<dbReference type="RefSeq" id="WP_378154070.1">
    <property type="nucleotide sequence ID" value="NZ_JBHSEC010000014.1"/>
</dbReference>
<proteinExistence type="predicted"/>
<feature type="transmembrane region" description="Helical" evidence="6">
    <location>
        <begin position="9"/>
        <end position="34"/>
    </location>
</feature>
<reference evidence="9" key="1">
    <citation type="journal article" date="2019" name="Int. J. Syst. Evol. Microbiol.">
        <title>The Global Catalogue of Microorganisms (GCM) 10K type strain sequencing project: providing services to taxonomists for standard genome sequencing and annotation.</title>
        <authorList>
            <consortium name="The Broad Institute Genomics Platform"/>
            <consortium name="The Broad Institute Genome Sequencing Center for Infectious Disease"/>
            <person name="Wu L."/>
            <person name="Ma J."/>
        </authorList>
    </citation>
    <scope>NUCLEOTIDE SEQUENCE [LARGE SCALE GENOMIC DNA]</scope>
    <source>
        <strain evidence="9">CCUG 59778</strain>
    </source>
</reference>
<evidence type="ECO:0000256" key="3">
    <source>
        <dbReference type="ARBA" id="ARBA00022692"/>
    </source>
</evidence>
<keyword evidence="4 6" id="KW-1133">Transmembrane helix</keyword>
<evidence type="ECO:0000259" key="7">
    <source>
        <dbReference type="Pfam" id="PF06271"/>
    </source>
</evidence>
<accession>A0ABV8X5C0</accession>
<dbReference type="InterPro" id="IPR051791">
    <property type="entry name" value="Pra-immunoreactive"/>
</dbReference>
<evidence type="ECO:0000313" key="8">
    <source>
        <dbReference type="EMBL" id="MFC4410339.1"/>
    </source>
</evidence>